<name>A0A7S7SNP0_PALFE</name>
<gene>
    <name evidence="2" type="ORF">IRI77_14495</name>
</gene>
<organism evidence="2 3">
    <name type="scientific">Paludibaculum fermentans</name>
    <dbReference type="NCBI Taxonomy" id="1473598"/>
    <lineage>
        <taxon>Bacteria</taxon>
        <taxon>Pseudomonadati</taxon>
        <taxon>Acidobacteriota</taxon>
        <taxon>Terriglobia</taxon>
        <taxon>Bryobacterales</taxon>
        <taxon>Bryobacteraceae</taxon>
        <taxon>Paludibaculum</taxon>
    </lineage>
</organism>
<evidence type="ECO:0000313" key="2">
    <source>
        <dbReference type="EMBL" id="QOY91103.1"/>
    </source>
</evidence>
<evidence type="ECO:0000256" key="1">
    <source>
        <dbReference type="SAM" id="MobiDB-lite"/>
    </source>
</evidence>
<keyword evidence="3" id="KW-1185">Reference proteome</keyword>
<dbReference type="AlphaFoldDB" id="A0A7S7SNP0"/>
<protein>
    <submittedName>
        <fullName evidence="2">Uncharacterized protein</fullName>
    </submittedName>
</protein>
<reference evidence="2 3" key="1">
    <citation type="submission" date="2020-10" db="EMBL/GenBank/DDBJ databases">
        <title>Complete genome sequence of Paludibaculum fermentans P105T, a facultatively anaerobic acidobacterium capable of dissimilatory Fe(III) reduction.</title>
        <authorList>
            <person name="Dedysh S.N."/>
            <person name="Beletsky A.V."/>
            <person name="Kulichevskaya I.S."/>
            <person name="Mardanov A.V."/>
            <person name="Ravin N.V."/>
        </authorList>
    </citation>
    <scope>NUCLEOTIDE SEQUENCE [LARGE SCALE GENOMIC DNA]</scope>
    <source>
        <strain evidence="2 3">P105</strain>
    </source>
</reference>
<dbReference type="EMBL" id="CP063849">
    <property type="protein sequence ID" value="QOY91103.1"/>
    <property type="molecule type" value="Genomic_DNA"/>
</dbReference>
<feature type="compositionally biased region" description="Pro residues" evidence="1">
    <location>
        <begin position="935"/>
        <end position="959"/>
    </location>
</feature>
<feature type="region of interest" description="Disordered" evidence="1">
    <location>
        <begin position="934"/>
        <end position="959"/>
    </location>
</feature>
<dbReference type="Proteomes" id="UP000593892">
    <property type="component" value="Chromosome"/>
</dbReference>
<accession>A0A7S7SNP0</accession>
<dbReference type="KEGG" id="pfer:IRI77_14495"/>
<dbReference type="RefSeq" id="WP_194452758.1">
    <property type="nucleotide sequence ID" value="NZ_CP063849.1"/>
</dbReference>
<proteinExistence type="predicted"/>
<sequence length="959" mass="108312">MHLTSWFFKTAIALLAACGGLWAAGPLDFGMAEYRKALEARGLAPERNQILTEFSMVLSGDGFSITGNIIRGGSQRGLMYGLLEAAEQIRRLGHLAPAKVDPPNQMRGIRWFLHNEELERGWYYDHEHWRAFFEMLARNRYNRFNLVFAHQTDYLAPPYPFWVEVPEFPQVRAKGVTAEQRAKNLETLKFIAQTANEYGIDFTLGVWEHDIQRGMTPSVEGLTPENIGPYSYAALKMVLQACPGIRSVQMRTNGESGIPADRQVAFYRDYVFKALRDTGRLVQLDLRGWLMQSGLMEAALNAKVPLRLSSKYWAEDLGRPYPPAETWPNYSFLNFLEKPPVSERPRLWQFYWELWGLGSHRLLMWGDPEYVKRAVATFPMSGAAGFEIDPPLAQKGFGNRPGQWGVFTEAQQGRVFWKWEWERYWLFYLLWGRLSYNPEESERVWMDEFQRRFGAAGKDVFEATRNASKVLNEIVAVHLADPNMYIWPEINPGGLIDSYADVRPSDWSYVASFEENARNRLEGRGSAKHTAVQTADHFHSYALATEQAVARAQAVLGDGHKEWSGTKPDLDVLTLLARYHGRKQMAADHLVWFEHTNDETALYAAQREVSGALLVWLQLVKLTDGLYPGEMAFGPEDVGHWKDKLAYPQNDVQTLKERVELWKKYGRADYGFDFGGPVKDARENSYRQNRSVEQSNVLAGFAAVSPETVFDEQRGYGWVQAGGLTANALPLVPYAEVRAVARDPRNLPANLLLGDSIEGTGGQIFRVKVKGEEFKALLIKPDGSADEKVVRAQAGVLDVAMPEGAWKYGGLILQNAAPPPIPQRWPNPVAKPTIEHNAPKLIFAGKPIQLLLRVYPFNNVKTVRLHYRPLNQLAVWKAMDAPPQHALFSLTAEDTDPHWDLQYYFEILNNEGSGWFYPDPAQARPYFVATVQIEVPPPPPPPAAPPPNESAPPPGGAVK</sequence>
<evidence type="ECO:0000313" key="3">
    <source>
        <dbReference type="Proteomes" id="UP000593892"/>
    </source>
</evidence>